<dbReference type="GO" id="GO:0005524">
    <property type="term" value="F:ATP binding"/>
    <property type="evidence" value="ECO:0007669"/>
    <property type="project" value="UniProtKB-KW"/>
</dbReference>
<keyword evidence="5" id="KW-0547">Nucleotide-binding</keyword>
<keyword evidence="4" id="KW-0808">Transferase</keyword>
<evidence type="ECO:0000256" key="7">
    <source>
        <dbReference type="ARBA" id="ARBA00022840"/>
    </source>
</evidence>
<dbReference type="InterPro" id="IPR023213">
    <property type="entry name" value="CAT-like_dom_sf"/>
</dbReference>
<evidence type="ECO:0000256" key="6">
    <source>
        <dbReference type="ARBA" id="ARBA00022777"/>
    </source>
</evidence>
<dbReference type="Gene3D" id="3.30.559.10">
    <property type="entry name" value="Chloramphenicol acetyltransferase-like domain"/>
    <property type="match status" value="2"/>
</dbReference>
<dbReference type="Proteomes" id="UP000222542">
    <property type="component" value="Unassembled WGS sequence"/>
</dbReference>
<evidence type="ECO:0000256" key="5">
    <source>
        <dbReference type="ARBA" id="ARBA00022741"/>
    </source>
</evidence>
<dbReference type="AlphaFoldDB" id="A0A1U8GSM6"/>
<dbReference type="EC" id="2.7.11.1" evidence="2"/>
<name>A0A1U8GSM6_CAPAN</name>
<keyword evidence="7" id="KW-0067">ATP-binding</keyword>
<comment type="similarity">
    <text evidence="1">Belongs to the plant acyltransferase family.</text>
</comment>
<comment type="caution">
    <text evidence="12">The sequence shown here is derived from an EMBL/GenBank/DDBJ whole genome shotgun (WGS) entry which is preliminary data.</text>
</comment>
<evidence type="ECO:0000256" key="3">
    <source>
        <dbReference type="ARBA" id="ARBA00022527"/>
    </source>
</evidence>
<reference evidence="12 13" key="2">
    <citation type="journal article" date="2017" name="Genome Biol.">
        <title>New reference genome sequences of hot pepper reveal the massive evolution of plant disease-resistance genes by retroduplication.</title>
        <authorList>
            <person name="Kim S."/>
            <person name="Park J."/>
            <person name="Yeom S.I."/>
            <person name="Kim Y.M."/>
            <person name="Seo E."/>
            <person name="Kim K.T."/>
            <person name="Kim M.S."/>
            <person name="Lee J.M."/>
            <person name="Cheong K."/>
            <person name="Shin H.S."/>
            <person name="Kim S.B."/>
            <person name="Han K."/>
            <person name="Lee J."/>
            <person name="Park M."/>
            <person name="Lee H.A."/>
            <person name="Lee H.Y."/>
            <person name="Lee Y."/>
            <person name="Oh S."/>
            <person name="Lee J.H."/>
            <person name="Choi E."/>
            <person name="Choi E."/>
            <person name="Lee S.E."/>
            <person name="Jeon J."/>
            <person name="Kim H."/>
            <person name="Choi G."/>
            <person name="Song H."/>
            <person name="Lee J."/>
            <person name="Lee S.C."/>
            <person name="Kwon J.K."/>
            <person name="Lee H.Y."/>
            <person name="Koo N."/>
            <person name="Hong Y."/>
            <person name="Kim R.W."/>
            <person name="Kang W.H."/>
            <person name="Huh J.H."/>
            <person name="Kang B.C."/>
            <person name="Yang T.J."/>
            <person name="Lee Y.H."/>
            <person name="Bennetzen J.L."/>
            <person name="Choi D."/>
        </authorList>
    </citation>
    <scope>NUCLEOTIDE SEQUENCE [LARGE SCALE GENOMIC DNA]</scope>
    <source>
        <strain evidence="13">cv. CM334</strain>
    </source>
</reference>
<keyword evidence="3" id="KW-0723">Serine/threonine-protein kinase</keyword>
<evidence type="ECO:0000256" key="2">
    <source>
        <dbReference type="ARBA" id="ARBA00012513"/>
    </source>
</evidence>
<sequence length="307" mass="34615">MDIKIDIISKEIIKPSSPSPKSPKSHKLSLLDQKAANCYTTFILFFRKDTSSDLENVLDSLKVSLSKTLNHMYPLAGRVKDGISVECNCQGVDIIRANVHEDMSNVLMKMKIQVLRKLLPMNPLTRSDDNVLLALQINCFVCGGIAIARRFVFDEFNILALNTKTEGPITPVEAVLAFVWEAVIAAMQRTNNNAIKNYVIRIPIDLRRRIQPPLPQQTMGNIIHMAEANWEVSEGPLDYKLIVKKIQNSIKNVTKHGYDAKAAGIRCPAPILLRLHVLVMEFIGNSMEHEQLSVDVCFRENREELIL</sequence>
<evidence type="ECO:0000256" key="1">
    <source>
        <dbReference type="ARBA" id="ARBA00009861"/>
    </source>
</evidence>
<dbReference type="PANTHER" id="PTHR31623">
    <property type="entry name" value="F21J9.9"/>
    <property type="match status" value="1"/>
</dbReference>
<dbReference type="Pfam" id="PF02458">
    <property type="entry name" value="Transferase"/>
    <property type="match status" value="2"/>
</dbReference>
<dbReference type="PANTHER" id="PTHR31623:SF125">
    <property type="entry name" value="VINORINE SYNTHASE-LIKE"/>
    <property type="match status" value="1"/>
</dbReference>
<keyword evidence="13" id="KW-1185">Reference proteome</keyword>
<evidence type="ECO:0000256" key="10">
    <source>
        <dbReference type="ARBA" id="ARBA00048679"/>
    </source>
</evidence>
<gene>
    <name evidence="12" type="ORF">T459_14857</name>
</gene>
<reference evidence="12 13" key="1">
    <citation type="journal article" date="2014" name="Nat. Genet.">
        <title>Genome sequence of the hot pepper provides insights into the evolution of pungency in Capsicum species.</title>
        <authorList>
            <person name="Kim S."/>
            <person name="Park M."/>
            <person name="Yeom S.I."/>
            <person name="Kim Y.M."/>
            <person name="Lee J.M."/>
            <person name="Lee H.A."/>
            <person name="Seo E."/>
            <person name="Choi J."/>
            <person name="Cheong K."/>
            <person name="Kim K.T."/>
            <person name="Jung K."/>
            <person name="Lee G.W."/>
            <person name="Oh S.K."/>
            <person name="Bae C."/>
            <person name="Kim S.B."/>
            <person name="Lee H.Y."/>
            <person name="Kim S.Y."/>
            <person name="Kim M.S."/>
            <person name="Kang B.C."/>
            <person name="Jo Y.D."/>
            <person name="Yang H.B."/>
            <person name="Jeong H.J."/>
            <person name="Kang W.H."/>
            <person name="Kwon J.K."/>
            <person name="Shin C."/>
            <person name="Lim J.Y."/>
            <person name="Park J.H."/>
            <person name="Huh J.H."/>
            <person name="Kim J.S."/>
            <person name="Kim B.D."/>
            <person name="Cohen O."/>
            <person name="Paran I."/>
            <person name="Suh M.C."/>
            <person name="Lee S.B."/>
            <person name="Kim Y.K."/>
            <person name="Shin Y."/>
            <person name="Noh S.J."/>
            <person name="Park J."/>
            <person name="Seo Y.S."/>
            <person name="Kwon S.Y."/>
            <person name="Kim H.A."/>
            <person name="Park J.M."/>
            <person name="Kim H.J."/>
            <person name="Choi S.B."/>
            <person name="Bosland P.W."/>
            <person name="Reeves G."/>
            <person name="Jo S.H."/>
            <person name="Lee B.W."/>
            <person name="Cho H.T."/>
            <person name="Choi H.S."/>
            <person name="Lee M.S."/>
            <person name="Yu Y."/>
            <person name="Do Choi Y."/>
            <person name="Park B.S."/>
            <person name="van Deynze A."/>
            <person name="Ashrafi H."/>
            <person name="Hill T."/>
            <person name="Kim W.T."/>
            <person name="Pai H.S."/>
            <person name="Ahn H.K."/>
            <person name="Yeam I."/>
            <person name="Giovannoni J.J."/>
            <person name="Rose J.K."/>
            <person name="Sorensen I."/>
            <person name="Lee S.J."/>
            <person name="Kim R.W."/>
            <person name="Choi I.Y."/>
            <person name="Choi B.S."/>
            <person name="Lim J.S."/>
            <person name="Lee Y.H."/>
            <person name="Choi D."/>
        </authorList>
    </citation>
    <scope>NUCLEOTIDE SEQUENCE [LARGE SCALE GENOMIC DNA]</scope>
    <source>
        <strain evidence="13">cv. CM334</strain>
    </source>
</reference>
<dbReference type="OMA" id="ALQINCF"/>
<dbReference type="KEGG" id="cann:107871937"/>
<feature type="domain" description="RIO-type" evidence="11">
    <location>
        <begin position="260"/>
        <end position="294"/>
    </location>
</feature>
<dbReference type="GO" id="GO:0004674">
    <property type="term" value="F:protein serine/threonine kinase activity"/>
    <property type="evidence" value="ECO:0007669"/>
    <property type="project" value="UniProtKB-KW"/>
</dbReference>
<dbReference type="InterPro" id="IPR018934">
    <property type="entry name" value="RIO_dom"/>
</dbReference>
<comment type="catalytic activity">
    <reaction evidence="9">
        <text>L-threonyl-[protein] + ATP = O-phospho-L-threonyl-[protein] + ADP + H(+)</text>
        <dbReference type="Rhea" id="RHEA:46608"/>
        <dbReference type="Rhea" id="RHEA-COMP:11060"/>
        <dbReference type="Rhea" id="RHEA-COMP:11605"/>
        <dbReference type="ChEBI" id="CHEBI:15378"/>
        <dbReference type="ChEBI" id="CHEBI:30013"/>
        <dbReference type="ChEBI" id="CHEBI:30616"/>
        <dbReference type="ChEBI" id="CHEBI:61977"/>
        <dbReference type="ChEBI" id="CHEBI:456216"/>
        <dbReference type="EC" id="2.7.11.1"/>
    </reaction>
</comment>
<evidence type="ECO:0000256" key="4">
    <source>
        <dbReference type="ARBA" id="ARBA00022679"/>
    </source>
</evidence>
<keyword evidence="8" id="KW-0012">Acyltransferase</keyword>
<evidence type="ECO:0000256" key="9">
    <source>
        <dbReference type="ARBA" id="ARBA00047899"/>
    </source>
</evidence>
<keyword evidence="6" id="KW-0418">Kinase</keyword>
<dbReference type="GO" id="GO:0016746">
    <property type="term" value="F:acyltransferase activity"/>
    <property type="evidence" value="ECO:0007669"/>
    <property type="project" value="UniProtKB-KW"/>
</dbReference>
<comment type="catalytic activity">
    <reaction evidence="10">
        <text>L-seryl-[protein] + ATP = O-phospho-L-seryl-[protein] + ADP + H(+)</text>
        <dbReference type="Rhea" id="RHEA:17989"/>
        <dbReference type="Rhea" id="RHEA-COMP:9863"/>
        <dbReference type="Rhea" id="RHEA-COMP:11604"/>
        <dbReference type="ChEBI" id="CHEBI:15378"/>
        <dbReference type="ChEBI" id="CHEBI:29999"/>
        <dbReference type="ChEBI" id="CHEBI:30616"/>
        <dbReference type="ChEBI" id="CHEBI:83421"/>
        <dbReference type="ChEBI" id="CHEBI:456216"/>
        <dbReference type="EC" id="2.7.11.1"/>
    </reaction>
</comment>
<organism evidence="12 13">
    <name type="scientific">Capsicum annuum</name>
    <name type="common">Capsicum pepper</name>
    <dbReference type="NCBI Taxonomy" id="4072"/>
    <lineage>
        <taxon>Eukaryota</taxon>
        <taxon>Viridiplantae</taxon>
        <taxon>Streptophyta</taxon>
        <taxon>Embryophyta</taxon>
        <taxon>Tracheophyta</taxon>
        <taxon>Spermatophyta</taxon>
        <taxon>Magnoliopsida</taxon>
        <taxon>eudicotyledons</taxon>
        <taxon>Gunneridae</taxon>
        <taxon>Pentapetalae</taxon>
        <taxon>asterids</taxon>
        <taxon>lamiids</taxon>
        <taxon>Solanales</taxon>
        <taxon>Solanaceae</taxon>
        <taxon>Solanoideae</taxon>
        <taxon>Capsiceae</taxon>
        <taxon>Capsicum</taxon>
    </lineage>
</organism>
<evidence type="ECO:0000259" key="11">
    <source>
        <dbReference type="Pfam" id="PF01163"/>
    </source>
</evidence>
<evidence type="ECO:0000256" key="8">
    <source>
        <dbReference type="ARBA" id="ARBA00023315"/>
    </source>
</evidence>
<dbReference type="OrthoDB" id="671439at2759"/>
<dbReference type="Gramene" id="PHT81842">
    <property type="protein sequence ID" value="PHT81842"/>
    <property type="gene ID" value="T459_14857"/>
</dbReference>
<dbReference type="SMR" id="A0A1U8GSM6"/>
<protein>
    <recommendedName>
        <fullName evidence="2">non-specific serine/threonine protein kinase</fullName>
        <ecNumber evidence="2">2.7.11.1</ecNumber>
    </recommendedName>
</protein>
<evidence type="ECO:0000313" key="12">
    <source>
        <dbReference type="EMBL" id="PHT81842.1"/>
    </source>
</evidence>
<dbReference type="EMBL" id="AYRZ02000005">
    <property type="protein sequence ID" value="PHT81842.1"/>
    <property type="molecule type" value="Genomic_DNA"/>
</dbReference>
<evidence type="ECO:0000313" key="13">
    <source>
        <dbReference type="Proteomes" id="UP000222542"/>
    </source>
</evidence>
<dbReference type="Pfam" id="PF01163">
    <property type="entry name" value="RIO1"/>
    <property type="match status" value="1"/>
</dbReference>
<accession>A0A1U8GSM6</accession>
<proteinExistence type="inferred from homology"/>